<evidence type="ECO:0000256" key="1">
    <source>
        <dbReference type="ARBA" id="ARBA00023015"/>
    </source>
</evidence>
<dbReference type="InterPro" id="IPR009057">
    <property type="entry name" value="Homeodomain-like_sf"/>
</dbReference>
<dbReference type="InterPro" id="IPR018060">
    <property type="entry name" value="HTH_AraC"/>
</dbReference>
<dbReference type="Pfam" id="PF12833">
    <property type="entry name" value="HTH_18"/>
    <property type="match status" value="1"/>
</dbReference>
<evidence type="ECO:0000256" key="2">
    <source>
        <dbReference type="ARBA" id="ARBA00023125"/>
    </source>
</evidence>
<keyword evidence="3" id="KW-0804">Transcription</keyword>
<dbReference type="SUPFAM" id="SSF51182">
    <property type="entry name" value="RmlC-like cupins"/>
    <property type="match status" value="1"/>
</dbReference>
<accession>A0AA34XQ02</accession>
<evidence type="ECO:0000313" key="6">
    <source>
        <dbReference type="Proteomes" id="UP000194136"/>
    </source>
</evidence>
<dbReference type="Proteomes" id="UP000194136">
    <property type="component" value="Chromosome 2"/>
</dbReference>
<feature type="domain" description="HTH araC/xylS-type" evidence="4">
    <location>
        <begin position="172"/>
        <end position="270"/>
    </location>
</feature>
<dbReference type="Gene3D" id="1.10.10.60">
    <property type="entry name" value="Homeodomain-like"/>
    <property type="match status" value="2"/>
</dbReference>
<dbReference type="PRINTS" id="PR00032">
    <property type="entry name" value="HTHARAC"/>
</dbReference>
<dbReference type="SMART" id="SM00342">
    <property type="entry name" value="HTH_ARAC"/>
    <property type="match status" value="1"/>
</dbReference>
<dbReference type="SUPFAM" id="SSF46689">
    <property type="entry name" value="Homeodomain-like"/>
    <property type="match status" value="2"/>
</dbReference>
<evidence type="ECO:0000259" key="4">
    <source>
        <dbReference type="PROSITE" id="PS01124"/>
    </source>
</evidence>
<evidence type="ECO:0000313" key="5">
    <source>
        <dbReference type="EMBL" id="ARP39694.1"/>
    </source>
</evidence>
<name>A0AA34XQ02_9VIBR</name>
<dbReference type="RefSeq" id="WP_086050471.1">
    <property type="nucleotide sequence ID" value="NZ_CP017917.1"/>
</dbReference>
<evidence type="ECO:0000256" key="3">
    <source>
        <dbReference type="ARBA" id="ARBA00023163"/>
    </source>
</evidence>
<dbReference type="Gene3D" id="2.60.120.10">
    <property type="entry name" value="Jelly Rolls"/>
    <property type="match status" value="1"/>
</dbReference>
<dbReference type="InterPro" id="IPR020449">
    <property type="entry name" value="Tscrpt_reg_AraC-type_HTH"/>
</dbReference>
<keyword evidence="1" id="KW-0805">Transcription regulation</keyword>
<organism evidence="5 6">
    <name type="scientific">Vibrio syngnathi</name>
    <dbReference type="NCBI Taxonomy" id="3034029"/>
    <lineage>
        <taxon>Bacteria</taxon>
        <taxon>Pseudomonadati</taxon>
        <taxon>Pseudomonadota</taxon>
        <taxon>Gammaproteobacteria</taxon>
        <taxon>Vibrionales</taxon>
        <taxon>Vibrionaceae</taxon>
        <taxon>Vibrio</taxon>
    </lineage>
</organism>
<dbReference type="AlphaFoldDB" id="A0AA34XQ02"/>
<dbReference type="GO" id="GO:0043565">
    <property type="term" value="F:sequence-specific DNA binding"/>
    <property type="evidence" value="ECO:0007669"/>
    <property type="project" value="InterPro"/>
</dbReference>
<keyword evidence="2" id="KW-0238">DNA-binding</keyword>
<dbReference type="PROSITE" id="PS00041">
    <property type="entry name" value="HTH_ARAC_FAMILY_1"/>
    <property type="match status" value="1"/>
</dbReference>
<dbReference type="PANTHER" id="PTHR46796:SF10">
    <property type="entry name" value="TRANSCRIPTIONAL ACTIVATOR FEAR"/>
    <property type="match status" value="1"/>
</dbReference>
<sequence length="275" mass="30295">MPKPLPFPNLDLSPLGLTGPRPAEIITLPSHMDCHDHHYSQVVIGLKGQAEFEVSGKGNLVGPGQGCVVTASSDHAFGGVVGQSDILVLNMPVPTDDDPLMLEKINQLESSNVYFQLDAQIQKLIHMLVQEMQASPDDLLLSRACNDTVIALMQRHISAFETSIKDSRFDLEALDRYIEQHLANKISVAQLAGSVFLGESQFHMLFKDQMGITPHQYVLGKRIDRSRRLIEQGNLSLGQVAELAGFSGQSSFTHTFSRLQGMSPSQYKKQTSVKQ</sequence>
<dbReference type="InterPro" id="IPR011051">
    <property type="entry name" value="RmlC_Cupin_sf"/>
</dbReference>
<dbReference type="KEGG" id="vsy:K08M4_30170"/>
<dbReference type="PANTHER" id="PTHR46796">
    <property type="entry name" value="HTH-TYPE TRANSCRIPTIONAL ACTIVATOR RHAS-RELATED"/>
    <property type="match status" value="1"/>
</dbReference>
<reference evidence="5 6" key="1">
    <citation type="submission" date="2016-10" db="EMBL/GenBank/DDBJ databases">
        <title>The High Quality Genome of Vibrio splendidus K08M4.</title>
        <authorList>
            <person name="Wendling C."/>
            <person name="Chibani C.M."/>
            <person name="Hertel R."/>
            <person name="Sproer C."/>
            <person name="Bunk B."/>
            <person name="Overmann J."/>
            <person name="Roth O."/>
            <person name="Liesegang H."/>
        </authorList>
    </citation>
    <scope>NUCLEOTIDE SEQUENCE [LARGE SCALE GENOMIC DNA]</scope>
    <source>
        <strain evidence="5 6">K08M4</strain>
    </source>
</reference>
<protein>
    <submittedName>
        <fullName evidence="5">HTH-type transcriptional activator Btr</fullName>
    </submittedName>
</protein>
<proteinExistence type="predicted"/>
<gene>
    <name evidence="5" type="primary">btr_3</name>
    <name evidence="5" type="ORF">K08M4_30170</name>
</gene>
<dbReference type="GO" id="GO:0003700">
    <property type="term" value="F:DNA-binding transcription factor activity"/>
    <property type="evidence" value="ECO:0007669"/>
    <property type="project" value="InterPro"/>
</dbReference>
<dbReference type="InterPro" id="IPR014710">
    <property type="entry name" value="RmlC-like_jellyroll"/>
</dbReference>
<dbReference type="InterPro" id="IPR050204">
    <property type="entry name" value="AraC_XylS_family_regulators"/>
</dbReference>
<dbReference type="InterPro" id="IPR018062">
    <property type="entry name" value="HTH_AraC-typ_CS"/>
</dbReference>
<keyword evidence="6" id="KW-1185">Reference proteome</keyword>
<dbReference type="PROSITE" id="PS01124">
    <property type="entry name" value="HTH_ARAC_FAMILY_2"/>
    <property type="match status" value="1"/>
</dbReference>
<dbReference type="EMBL" id="CP017917">
    <property type="protein sequence ID" value="ARP39694.1"/>
    <property type="molecule type" value="Genomic_DNA"/>
</dbReference>